<dbReference type="EC" id="7.2.2.9" evidence="16"/>
<dbReference type="CDD" id="cd02094">
    <property type="entry name" value="P-type_ATPase_Cu-like"/>
    <property type="match status" value="1"/>
</dbReference>
<dbReference type="GO" id="GO:0012505">
    <property type="term" value="C:endomembrane system"/>
    <property type="evidence" value="ECO:0007669"/>
    <property type="project" value="UniProtKB-SubCell"/>
</dbReference>
<dbReference type="InterPro" id="IPR018303">
    <property type="entry name" value="ATPase_P-typ_P_site"/>
</dbReference>
<evidence type="ECO:0000256" key="6">
    <source>
        <dbReference type="ARBA" id="ARBA00022553"/>
    </source>
</evidence>
<evidence type="ECO:0000256" key="5">
    <source>
        <dbReference type="ARBA" id="ARBA00022475"/>
    </source>
</evidence>
<dbReference type="InterPro" id="IPR001757">
    <property type="entry name" value="P_typ_ATPase"/>
</dbReference>
<keyword evidence="7 19" id="KW-0812">Transmembrane</keyword>
<evidence type="ECO:0000256" key="11">
    <source>
        <dbReference type="ARBA" id="ARBA00022967"/>
    </source>
</evidence>
<evidence type="ECO:0000256" key="9">
    <source>
        <dbReference type="ARBA" id="ARBA00022741"/>
    </source>
</evidence>
<keyword evidence="6" id="KW-0597">Phosphoprotein</keyword>
<dbReference type="Pfam" id="PF00122">
    <property type="entry name" value="E1-E2_ATPase"/>
    <property type="match status" value="1"/>
</dbReference>
<evidence type="ECO:0000256" key="16">
    <source>
        <dbReference type="ARBA" id="ARBA00038904"/>
    </source>
</evidence>
<dbReference type="EMBL" id="UAWL01000006">
    <property type="protein sequence ID" value="SQB98965.1"/>
    <property type="molecule type" value="Genomic_DNA"/>
</dbReference>
<dbReference type="Gene3D" id="2.70.150.10">
    <property type="entry name" value="Calcium-transporting ATPase, cytoplasmic transduction domain A"/>
    <property type="match status" value="1"/>
</dbReference>
<dbReference type="PROSITE" id="PS00154">
    <property type="entry name" value="ATPASE_E1_E2"/>
    <property type="match status" value="1"/>
</dbReference>
<comment type="catalytic activity">
    <reaction evidence="18">
        <text>Cu(2+)(in) + ATP + H2O = Cu(2+)(out) + ADP + phosphate + H(+)</text>
        <dbReference type="Rhea" id="RHEA:10376"/>
        <dbReference type="ChEBI" id="CHEBI:15377"/>
        <dbReference type="ChEBI" id="CHEBI:15378"/>
        <dbReference type="ChEBI" id="CHEBI:29036"/>
        <dbReference type="ChEBI" id="CHEBI:30616"/>
        <dbReference type="ChEBI" id="CHEBI:43474"/>
        <dbReference type="ChEBI" id="CHEBI:456216"/>
        <dbReference type="EC" id="7.2.2.9"/>
    </reaction>
</comment>
<keyword evidence="5 19" id="KW-1003">Cell membrane</keyword>
<evidence type="ECO:0000259" key="20">
    <source>
        <dbReference type="PROSITE" id="PS50846"/>
    </source>
</evidence>
<evidence type="ECO:0000256" key="10">
    <source>
        <dbReference type="ARBA" id="ARBA00022840"/>
    </source>
</evidence>
<dbReference type="Proteomes" id="UP000250166">
    <property type="component" value="Unassembled WGS sequence"/>
</dbReference>
<proteinExistence type="inferred from homology"/>
<keyword evidence="10 19" id="KW-0067">ATP-binding</keyword>
<accession>A0A2X3BS40</accession>
<evidence type="ECO:0000256" key="3">
    <source>
        <dbReference type="ARBA" id="ARBA00006024"/>
    </source>
</evidence>
<evidence type="ECO:0000256" key="1">
    <source>
        <dbReference type="ARBA" id="ARBA00004127"/>
    </source>
</evidence>
<evidence type="ECO:0000313" key="21">
    <source>
        <dbReference type="EMBL" id="SQB98965.1"/>
    </source>
</evidence>
<evidence type="ECO:0000256" key="13">
    <source>
        <dbReference type="ARBA" id="ARBA00023065"/>
    </source>
</evidence>
<evidence type="ECO:0000256" key="4">
    <source>
        <dbReference type="ARBA" id="ARBA00022448"/>
    </source>
</evidence>
<dbReference type="PROSITE" id="PS01047">
    <property type="entry name" value="HMA_1"/>
    <property type="match status" value="1"/>
</dbReference>
<dbReference type="SUPFAM" id="SSF56784">
    <property type="entry name" value="HAD-like"/>
    <property type="match status" value="1"/>
</dbReference>
<dbReference type="InterPro" id="IPR017969">
    <property type="entry name" value="Heavy-metal-associated_CS"/>
</dbReference>
<dbReference type="InterPro" id="IPR008250">
    <property type="entry name" value="ATPase_P-typ_transduc_dom_A_sf"/>
</dbReference>
<dbReference type="InterPro" id="IPR036163">
    <property type="entry name" value="HMA_dom_sf"/>
</dbReference>
<comment type="subcellular location">
    <subcellularLocation>
        <location evidence="2 19">Cell membrane</location>
    </subcellularLocation>
    <subcellularLocation>
        <location evidence="1">Endomembrane system</location>
        <topology evidence="1">Multi-pass membrane protein</topology>
    </subcellularLocation>
</comment>
<dbReference type="Pfam" id="PF00403">
    <property type="entry name" value="HMA"/>
    <property type="match status" value="1"/>
</dbReference>
<feature type="transmembrane region" description="Helical" evidence="19">
    <location>
        <begin position="173"/>
        <end position="195"/>
    </location>
</feature>
<gene>
    <name evidence="21" type="primary">copA_2</name>
    <name evidence="21" type="ORF">NCTC13102_01436</name>
</gene>
<evidence type="ECO:0000256" key="18">
    <source>
        <dbReference type="ARBA" id="ARBA00047424"/>
    </source>
</evidence>
<dbReference type="NCBIfam" id="TIGR01494">
    <property type="entry name" value="ATPase_P-type"/>
    <property type="match status" value="1"/>
</dbReference>
<evidence type="ECO:0000256" key="2">
    <source>
        <dbReference type="ARBA" id="ARBA00004236"/>
    </source>
</evidence>
<dbReference type="InterPro" id="IPR023299">
    <property type="entry name" value="ATPase_P-typ_cyto_dom_N"/>
</dbReference>
<evidence type="ECO:0000256" key="7">
    <source>
        <dbReference type="ARBA" id="ARBA00022692"/>
    </source>
</evidence>
<dbReference type="Gene3D" id="3.40.1110.10">
    <property type="entry name" value="Calcium-transporting ATPase, cytoplasmic domain N"/>
    <property type="match status" value="1"/>
</dbReference>
<dbReference type="InterPro" id="IPR027256">
    <property type="entry name" value="P-typ_ATPase_IB"/>
</dbReference>
<dbReference type="GO" id="GO:0016887">
    <property type="term" value="F:ATP hydrolysis activity"/>
    <property type="evidence" value="ECO:0007669"/>
    <property type="project" value="InterPro"/>
</dbReference>
<evidence type="ECO:0000256" key="12">
    <source>
        <dbReference type="ARBA" id="ARBA00022989"/>
    </source>
</evidence>
<dbReference type="GO" id="GO:0055070">
    <property type="term" value="P:copper ion homeostasis"/>
    <property type="evidence" value="ECO:0007669"/>
    <property type="project" value="TreeGrafter"/>
</dbReference>
<dbReference type="PROSITE" id="PS50846">
    <property type="entry name" value="HMA_2"/>
    <property type="match status" value="1"/>
</dbReference>
<dbReference type="PANTHER" id="PTHR43520">
    <property type="entry name" value="ATP7, ISOFORM B"/>
    <property type="match status" value="1"/>
</dbReference>
<keyword evidence="12 19" id="KW-1133">Transmembrane helix</keyword>
<evidence type="ECO:0000256" key="19">
    <source>
        <dbReference type="RuleBase" id="RU362081"/>
    </source>
</evidence>
<feature type="transmembrane region" description="Helical" evidence="19">
    <location>
        <begin position="201"/>
        <end position="217"/>
    </location>
</feature>
<organism evidence="21 22">
    <name type="scientific">Helicobacter fennelliae</name>
    <dbReference type="NCBI Taxonomy" id="215"/>
    <lineage>
        <taxon>Bacteria</taxon>
        <taxon>Pseudomonadati</taxon>
        <taxon>Campylobacterota</taxon>
        <taxon>Epsilonproteobacteria</taxon>
        <taxon>Campylobacterales</taxon>
        <taxon>Helicobacteraceae</taxon>
        <taxon>Helicobacter</taxon>
    </lineage>
</organism>
<dbReference type="Gene3D" id="3.30.70.100">
    <property type="match status" value="1"/>
</dbReference>
<dbReference type="InterPro" id="IPR023298">
    <property type="entry name" value="ATPase_P-typ_TM_dom_sf"/>
</dbReference>
<dbReference type="SUPFAM" id="SSF81653">
    <property type="entry name" value="Calcium ATPase, transduction domain A"/>
    <property type="match status" value="1"/>
</dbReference>
<feature type="transmembrane region" description="Helical" evidence="19">
    <location>
        <begin position="691"/>
        <end position="712"/>
    </location>
</feature>
<feature type="transmembrane region" description="Helical" evidence="19">
    <location>
        <begin position="135"/>
        <end position="152"/>
    </location>
</feature>
<dbReference type="GO" id="GO:0005886">
    <property type="term" value="C:plasma membrane"/>
    <property type="evidence" value="ECO:0007669"/>
    <property type="project" value="UniProtKB-SubCell"/>
</dbReference>
<dbReference type="FunFam" id="3.30.70.100:FF:000001">
    <property type="entry name" value="ATPase copper transporting beta"/>
    <property type="match status" value="1"/>
</dbReference>
<keyword evidence="14 19" id="KW-0472">Membrane</keyword>
<dbReference type="Pfam" id="PF00702">
    <property type="entry name" value="Hydrolase"/>
    <property type="match status" value="1"/>
</dbReference>
<dbReference type="InterPro" id="IPR023214">
    <property type="entry name" value="HAD_sf"/>
</dbReference>
<feature type="transmembrane region" description="Helical" evidence="19">
    <location>
        <begin position="386"/>
        <end position="414"/>
    </location>
</feature>
<feature type="transmembrane region" description="Helical" evidence="19">
    <location>
        <begin position="103"/>
        <end position="123"/>
    </location>
</feature>
<evidence type="ECO:0000256" key="15">
    <source>
        <dbReference type="ARBA" id="ARBA00037143"/>
    </source>
</evidence>
<dbReference type="SUPFAM" id="SSF81665">
    <property type="entry name" value="Calcium ATPase, transmembrane domain M"/>
    <property type="match status" value="1"/>
</dbReference>
<dbReference type="GO" id="GO:0043682">
    <property type="term" value="F:P-type divalent copper transporter activity"/>
    <property type="evidence" value="ECO:0007669"/>
    <property type="project" value="UniProtKB-EC"/>
</dbReference>
<dbReference type="SFLD" id="SFLDS00003">
    <property type="entry name" value="Haloacid_Dehalogenase"/>
    <property type="match status" value="1"/>
</dbReference>
<dbReference type="InterPro" id="IPR006121">
    <property type="entry name" value="HMA_dom"/>
</dbReference>
<dbReference type="SFLD" id="SFLDF00027">
    <property type="entry name" value="p-type_atpase"/>
    <property type="match status" value="1"/>
</dbReference>
<dbReference type="NCBIfam" id="TIGR01512">
    <property type="entry name" value="ATPase-IB2_Cd"/>
    <property type="match status" value="1"/>
</dbReference>
<sequence length="743" mass="81764">MAKAKFFIEGMTCSACSSGIERSLLRKDSITEAKINLISKVASIKYDKTKISLNEIFALIKKLGYTPTLHENDDVRNTPIATLLKTRQFGALDKRLFPPKIRLSISLILTCFVLYLSMLPMMFSQILIAPFDMPSINLFSQLCASLIVMHMGRNFYIKGFKGLFSKTPTMDTLIAISTSAALIYSLYSMWGYFIAGIPTHHFYFESICVILCFVLLGKTIEHKAKNNANEAIKALLARNEKQALIIDSDNNQKSIPIDQIQVDDCIKILPHSYIPVDGVLISGEGGVDESMLSGEVLPVFKKPNDKVFAGSLNTSQSFIIKATTTSAHSTLSAIIALIQEATNSKTQISRLADRVSAIFVPSVIGIALIAGIIWGIFKDFTFGFEIFISVLVISCPCALGLATPMAIMLGNTLANKQGIFLKKSSILEITRNVTSIVFDKTGTLTKAELHIQKIQSLSNVSENEILSLCAGIEQGSEHLIAKAILKQAKDSHIEPKVCQNFKSLVGYGIQATYNGEDYVVGSKELFSQNLEVLQNNQALLHIYVAKKRGDLYEILGVIFLEDSIKDSAFSLIPKLKNNLITPYILSGDNQFNTARIAQALGIEQFRANAKPKDKFHFIQDLKAKGNVVMMVGDGINDVGALEASDVSLSFSNASDVSEKTADIVIFNHDLNRIDYILRLSKAVVKNIKENLFWAFCYNIICIPLACGALYGFGILLNPMVAAFAMSLSSVSVVLNAQRLRKFK</sequence>
<dbReference type="RefSeq" id="WP_112058762.1">
    <property type="nucleotide sequence ID" value="NZ_UAWL01000006.1"/>
</dbReference>
<dbReference type="InterPro" id="IPR059000">
    <property type="entry name" value="ATPase_P-type_domA"/>
</dbReference>
<dbReference type="GO" id="GO:0005507">
    <property type="term" value="F:copper ion binding"/>
    <property type="evidence" value="ECO:0007669"/>
    <property type="project" value="TreeGrafter"/>
</dbReference>
<evidence type="ECO:0000256" key="17">
    <source>
        <dbReference type="ARBA" id="ARBA00040690"/>
    </source>
</evidence>
<comment type="similarity">
    <text evidence="3 19">Belongs to the cation transport ATPase (P-type) (TC 3.A.3) family. Type IB subfamily.</text>
</comment>
<keyword evidence="4" id="KW-0813">Transport</keyword>
<evidence type="ECO:0000313" key="22">
    <source>
        <dbReference type="Proteomes" id="UP000250166"/>
    </source>
</evidence>
<evidence type="ECO:0000256" key="8">
    <source>
        <dbReference type="ARBA" id="ARBA00022723"/>
    </source>
</evidence>
<reference evidence="21 22" key="1">
    <citation type="submission" date="2018-06" db="EMBL/GenBank/DDBJ databases">
        <authorList>
            <consortium name="Pathogen Informatics"/>
            <person name="Doyle S."/>
        </authorList>
    </citation>
    <scope>NUCLEOTIDE SEQUENCE [LARGE SCALE GENOMIC DNA]</scope>
    <source>
        <strain evidence="21 22">NCTC13102</strain>
    </source>
</reference>
<dbReference type="AlphaFoldDB" id="A0A2X3BS40"/>
<dbReference type="SUPFAM" id="SSF55008">
    <property type="entry name" value="HMA, heavy metal-associated domain"/>
    <property type="match status" value="1"/>
</dbReference>
<dbReference type="PRINTS" id="PR00943">
    <property type="entry name" value="CUATPASE"/>
</dbReference>
<feature type="transmembrane region" description="Helical" evidence="19">
    <location>
        <begin position="718"/>
        <end position="736"/>
    </location>
</feature>
<dbReference type="FunFam" id="2.70.150.10:FF:000002">
    <property type="entry name" value="Copper-transporting ATPase 1, putative"/>
    <property type="match status" value="1"/>
</dbReference>
<keyword evidence="11" id="KW-1278">Translocase</keyword>
<evidence type="ECO:0000256" key="14">
    <source>
        <dbReference type="ARBA" id="ARBA00023136"/>
    </source>
</evidence>
<dbReference type="SFLD" id="SFLDG00002">
    <property type="entry name" value="C1.7:_P-type_atpase_like"/>
    <property type="match status" value="1"/>
</dbReference>
<comment type="function">
    <text evidence="15">Probably involved in copper export.</text>
</comment>
<dbReference type="PRINTS" id="PR00119">
    <property type="entry name" value="CATATPASE"/>
</dbReference>
<dbReference type="NCBIfam" id="TIGR01525">
    <property type="entry name" value="ATPase-IB_hvy"/>
    <property type="match status" value="1"/>
</dbReference>
<feature type="domain" description="HMA" evidence="20">
    <location>
        <begin position="2"/>
        <end position="68"/>
    </location>
</feature>
<keyword evidence="9 19" id="KW-0547">Nucleotide-binding</keyword>
<dbReference type="InterPro" id="IPR036412">
    <property type="entry name" value="HAD-like_sf"/>
</dbReference>
<protein>
    <recommendedName>
        <fullName evidence="17">Copper-transporting ATPase</fullName>
        <ecNumber evidence="16">7.2.2.9</ecNumber>
    </recommendedName>
</protein>
<keyword evidence="21" id="KW-0378">Hydrolase</keyword>
<dbReference type="NCBIfam" id="TIGR01511">
    <property type="entry name" value="ATPase-IB1_Cu"/>
    <property type="match status" value="1"/>
</dbReference>
<dbReference type="PANTHER" id="PTHR43520:SF8">
    <property type="entry name" value="P-TYPE CU(+) TRANSPORTER"/>
    <property type="match status" value="1"/>
</dbReference>
<name>A0A2X3BS40_9HELI</name>
<dbReference type="InterPro" id="IPR044492">
    <property type="entry name" value="P_typ_ATPase_HD_dom"/>
</dbReference>
<dbReference type="CDD" id="cd00371">
    <property type="entry name" value="HMA"/>
    <property type="match status" value="1"/>
</dbReference>
<feature type="transmembrane region" description="Helical" evidence="19">
    <location>
        <begin position="355"/>
        <end position="374"/>
    </location>
</feature>
<dbReference type="GO" id="GO:0005524">
    <property type="term" value="F:ATP binding"/>
    <property type="evidence" value="ECO:0007669"/>
    <property type="project" value="UniProtKB-UniRule"/>
</dbReference>
<keyword evidence="13" id="KW-0406">Ion transport</keyword>
<dbReference type="Gene3D" id="3.40.50.1000">
    <property type="entry name" value="HAD superfamily/HAD-like"/>
    <property type="match status" value="1"/>
</dbReference>
<keyword evidence="8 19" id="KW-0479">Metal-binding</keyword>